<gene>
    <name evidence="1" type="ORF">Tco_0955161</name>
</gene>
<protein>
    <submittedName>
        <fullName evidence="1">Uncharacterized protein</fullName>
    </submittedName>
</protein>
<name>A0ABQ5E6F8_9ASTR</name>
<evidence type="ECO:0000313" key="2">
    <source>
        <dbReference type="Proteomes" id="UP001151760"/>
    </source>
</evidence>
<comment type="caution">
    <text evidence="1">The sequence shown here is derived from an EMBL/GenBank/DDBJ whole genome shotgun (WGS) entry which is preliminary data.</text>
</comment>
<reference evidence="1" key="2">
    <citation type="submission" date="2022-01" db="EMBL/GenBank/DDBJ databases">
        <authorList>
            <person name="Yamashiro T."/>
            <person name="Shiraishi A."/>
            <person name="Satake H."/>
            <person name="Nakayama K."/>
        </authorList>
    </citation>
    <scope>NUCLEOTIDE SEQUENCE</scope>
</reference>
<dbReference type="EMBL" id="BQNB010015986">
    <property type="protein sequence ID" value="GJT46446.1"/>
    <property type="molecule type" value="Genomic_DNA"/>
</dbReference>
<proteinExistence type="predicted"/>
<keyword evidence="2" id="KW-1185">Reference proteome</keyword>
<accession>A0ABQ5E6F8</accession>
<reference evidence="1" key="1">
    <citation type="journal article" date="2022" name="Int. J. Mol. Sci.">
        <title>Draft Genome of Tanacetum Coccineum: Genomic Comparison of Closely Related Tanacetum-Family Plants.</title>
        <authorList>
            <person name="Yamashiro T."/>
            <person name="Shiraishi A."/>
            <person name="Nakayama K."/>
            <person name="Satake H."/>
        </authorList>
    </citation>
    <scope>NUCLEOTIDE SEQUENCE</scope>
</reference>
<evidence type="ECO:0000313" key="1">
    <source>
        <dbReference type="EMBL" id="GJT46446.1"/>
    </source>
</evidence>
<sequence>MERLGIESYQIKINLTAPTLIFPGIKVRDPYSIVDKPTTGLIYLNSKNEKRIMNLVDIAKFCDATLERVLKEVKLKIFETEFLKKAPLLDELDLDIMKSYEREINKRPRHFEQMRRWDSFSNRRPILPTMRRQ</sequence>
<organism evidence="1 2">
    <name type="scientific">Tanacetum coccineum</name>
    <dbReference type="NCBI Taxonomy" id="301880"/>
    <lineage>
        <taxon>Eukaryota</taxon>
        <taxon>Viridiplantae</taxon>
        <taxon>Streptophyta</taxon>
        <taxon>Embryophyta</taxon>
        <taxon>Tracheophyta</taxon>
        <taxon>Spermatophyta</taxon>
        <taxon>Magnoliopsida</taxon>
        <taxon>eudicotyledons</taxon>
        <taxon>Gunneridae</taxon>
        <taxon>Pentapetalae</taxon>
        <taxon>asterids</taxon>
        <taxon>campanulids</taxon>
        <taxon>Asterales</taxon>
        <taxon>Asteraceae</taxon>
        <taxon>Asteroideae</taxon>
        <taxon>Anthemideae</taxon>
        <taxon>Anthemidinae</taxon>
        <taxon>Tanacetum</taxon>
    </lineage>
</organism>
<dbReference type="Proteomes" id="UP001151760">
    <property type="component" value="Unassembled WGS sequence"/>
</dbReference>